<comment type="caution">
    <text evidence="3">The sequence shown here is derived from an EMBL/GenBank/DDBJ whole genome shotgun (WGS) entry which is preliminary data.</text>
</comment>
<dbReference type="PANTHER" id="PTHR43355:SF2">
    <property type="entry name" value="FLAVIN REDUCTASE (NADPH)"/>
    <property type="match status" value="1"/>
</dbReference>
<comment type="similarity">
    <text evidence="1">Belongs to the avfA family.</text>
</comment>
<protein>
    <submittedName>
        <fullName evidence="3">NAD(P)-binding protein</fullName>
    </submittedName>
</protein>
<dbReference type="GeneID" id="63834980"/>
<evidence type="ECO:0000313" key="3">
    <source>
        <dbReference type="EMBL" id="KAF3761611.1"/>
    </source>
</evidence>
<proteinExistence type="inferred from homology"/>
<dbReference type="InterPro" id="IPR051606">
    <property type="entry name" value="Polyketide_Oxido-like"/>
</dbReference>
<evidence type="ECO:0000259" key="2">
    <source>
        <dbReference type="Pfam" id="PF13460"/>
    </source>
</evidence>
<sequence>MSTSPMTVAFLGASTGIGLAALKHTLAAGHQCIALCRTPPKLTDILPPSSYPNLKVLQGNAHDVGAVAQLLRKESDGNIVDKVVSTIGGKPAMSTKFLDDPEVCQKGMSTLLEALDQLRRQGATGRPHIIVCSTTGMSKFGRDIPLAMVPLYHLMLKVPHADKKIMEERLFASGEEFTVVQPSFLMNGESNKTIRVGIEDPVRGRESTAIGYAISREDAGRWFAENLLNSKNPKYVNKIAKITW</sequence>
<reference evidence="3" key="1">
    <citation type="journal article" date="2020" name="Phytopathology">
        <title>Genome sequence of the chestnut blight fungus Cryphonectria parasitica EP155: A fundamental resource for an archetypical invasive plant pathogen.</title>
        <authorList>
            <person name="Crouch J.A."/>
            <person name="Dawe A."/>
            <person name="Aerts A."/>
            <person name="Barry K."/>
            <person name="Churchill A.C.L."/>
            <person name="Grimwood J."/>
            <person name="Hillman B."/>
            <person name="Milgroom M.G."/>
            <person name="Pangilinan J."/>
            <person name="Smith M."/>
            <person name="Salamov A."/>
            <person name="Schmutz J."/>
            <person name="Yadav J."/>
            <person name="Grigoriev I.V."/>
            <person name="Nuss D."/>
        </authorList>
    </citation>
    <scope>NUCLEOTIDE SEQUENCE</scope>
    <source>
        <strain evidence="3">EP155</strain>
    </source>
</reference>
<dbReference type="Gene3D" id="3.40.50.720">
    <property type="entry name" value="NAD(P)-binding Rossmann-like Domain"/>
    <property type="match status" value="1"/>
</dbReference>
<dbReference type="Pfam" id="PF13460">
    <property type="entry name" value="NAD_binding_10"/>
    <property type="match status" value="1"/>
</dbReference>
<gene>
    <name evidence="3" type="ORF">M406DRAFT_267020</name>
</gene>
<dbReference type="GO" id="GO:0042602">
    <property type="term" value="F:riboflavin reductase (NADPH) activity"/>
    <property type="evidence" value="ECO:0007669"/>
    <property type="project" value="TreeGrafter"/>
</dbReference>
<name>A0A9P4XVD6_CRYP1</name>
<dbReference type="PANTHER" id="PTHR43355">
    <property type="entry name" value="FLAVIN REDUCTASE (NADPH)"/>
    <property type="match status" value="1"/>
</dbReference>
<dbReference type="InterPro" id="IPR036291">
    <property type="entry name" value="NAD(P)-bd_dom_sf"/>
</dbReference>
<dbReference type="SUPFAM" id="SSF51735">
    <property type="entry name" value="NAD(P)-binding Rossmann-fold domains"/>
    <property type="match status" value="1"/>
</dbReference>
<dbReference type="AlphaFoldDB" id="A0A9P4XVD6"/>
<evidence type="ECO:0000256" key="1">
    <source>
        <dbReference type="ARBA" id="ARBA00038376"/>
    </source>
</evidence>
<organism evidence="3 4">
    <name type="scientific">Cryphonectria parasitica (strain ATCC 38755 / EP155)</name>
    <dbReference type="NCBI Taxonomy" id="660469"/>
    <lineage>
        <taxon>Eukaryota</taxon>
        <taxon>Fungi</taxon>
        <taxon>Dikarya</taxon>
        <taxon>Ascomycota</taxon>
        <taxon>Pezizomycotina</taxon>
        <taxon>Sordariomycetes</taxon>
        <taxon>Sordariomycetidae</taxon>
        <taxon>Diaporthales</taxon>
        <taxon>Cryphonectriaceae</taxon>
        <taxon>Cryphonectria-Endothia species complex</taxon>
        <taxon>Cryphonectria</taxon>
    </lineage>
</organism>
<evidence type="ECO:0000313" key="4">
    <source>
        <dbReference type="Proteomes" id="UP000803844"/>
    </source>
</evidence>
<dbReference type="EMBL" id="MU032351">
    <property type="protein sequence ID" value="KAF3761611.1"/>
    <property type="molecule type" value="Genomic_DNA"/>
</dbReference>
<dbReference type="GO" id="GO:0004074">
    <property type="term" value="F:biliverdin reductase [NAD(P)H] activity"/>
    <property type="evidence" value="ECO:0007669"/>
    <property type="project" value="TreeGrafter"/>
</dbReference>
<accession>A0A9P4XVD6</accession>
<dbReference type="InterPro" id="IPR016040">
    <property type="entry name" value="NAD(P)-bd_dom"/>
</dbReference>
<dbReference type="Proteomes" id="UP000803844">
    <property type="component" value="Unassembled WGS sequence"/>
</dbReference>
<keyword evidence="4" id="KW-1185">Reference proteome</keyword>
<dbReference type="OrthoDB" id="63935at2759"/>
<dbReference type="RefSeq" id="XP_040772590.1">
    <property type="nucleotide sequence ID" value="XM_040917851.1"/>
</dbReference>
<feature type="domain" description="NAD(P)-binding" evidence="2">
    <location>
        <begin position="12"/>
        <end position="227"/>
    </location>
</feature>